<dbReference type="Pfam" id="PF01529">
    <property type="entry name" value="DHHC"/>
    <property type="match status" value="1"/>
</dbReference>
<dbReference type="InterPro" id="IPR001594">
    <property type="entry name" value="Palmitoyltrfase_DHHC"/>
</dbReference>
<evidence type="ECO:0000256" key="8">
    <source>
        <dbReference type="SAM" id="MobiDB-lite"/>
    </source>
</evidence>
<keyword evidence="7" id="KW-0808">Transferase</keyword>
<dbReference type="EC" id="2.3.1.225" evidence="7"/>
<evidence type="ECO:0000313" key="11">
    <source>
        <dbReference type="EMBL" id="KFD72187.1"/>
    </source>
</evidence>
<gene>
    <name evidence="10" type="ORF">M513_01398</name>
    <name evidence="11" type="ORF">M514_01398</name>
</gene>
<protein>
    <recommendedName>
        <fullName evidence="7">Palmitoyltransferase</fullName>
        <ecNumber evidence="7">2.3.1.225</ecNumber>
    </recommendedName>
</protein>
<dbReference type="EMBL" id="KL363187">
    <property type="protein sequence ID" value="KFD57728.1"/>
    <property type="molecule type" value="Genomic_DNA"/>
</dbReference>
<dbReference type="PANTHER" id="PTHR12349">
    <property type="entry name" value="ANKYRIN REPEAT AND LEM DOMAIN-CONTAINING PROTEIN 2"/>
    <property type="match status" value="1"/>
</dbReference>
<keyword evidence="12" id="KW-1185">Reference proteome</keyword>
<evidence type="ECO:0000256" key="1">
    <source>
        <dbReference type="ARBA" id="ARBA00004141"/>
    </source>
</evidence>
<dbReference type="EMBL" id="KL367478">
    <property type="protein sequence ID" value="KFD72187.1"/>
    <property type="molecule type" value="Genomic_DNA"/>
</dbReference>
<keyword evidence="4 7" id="KW-0472">Membrane</keyword>
<evidence type="ECO:0000256" key="3">
    <source>
        <dbReference type="ARBA" id="ARBA00022989"/>
    </source>
</evidence>
<proteinExistence type="inferred from homology"/>
<evidence type="ECO:0000313" key="12">
    <source>
        <dbReference type="Proteomes" id="UP000030764"/>
    </source>
</evidence>
<dbReference type="PANTHER" id="PTHR12349:SF2">
    <property type="entry name" value="PALMITOYLTRANSFERASE ZDHHC8"/>
    <property type="match status" value="1"/>
</dbReference>
<evidence type="ECO:0000313" key="10">
    <source>
        <dbReference type="EMBL" id="KFD57728.1"/>
    </source>
</evidence>
<keyword evidence="3 7" id="KW-1133">Transmembrane helix</keyword>
<evidence type="ECO:0000256" key="5">
    <source>
        <dbReference type="ARBA" id="ARBA00023463"/>
    </source>
</evidence>
<keyword evidence="2 7" id="KW-0812">Transmembrane</keyword>
<accession>A0A085NRU1</accession>
<dbReference type="GO" id="GO:0019706">
    <property type="term" value="F:protein-cysteine S-palmitoyltransferase activity"/>
    <property type="evidence" value="ECO:0007669"/>
    <property type="project" value="UniProtKB-EC"/>
</dbReference>
<feature type="compositionally biased region" description="Basic and acidic residues" evidence="8">
    <location>
        <begin position="523"/>
        <end position="541"/>
    </location>
</feature>
<comment type="subcellular location">
    <subcellularLocation>
        <location evidence="1">Membrane</location>
        <topology evidence="1">Multi-pass membrane protein</topology>
    </subcellularLocation>
</comment>
<feature type="transmembrane region" description="Helical" evidence="7">
    <location>
        <begin position="79"/>
        <end position="104"/>
    </location>
</feature>
<feature type="transmembrane region" description="Helical" evidence="7">
    <location>
        <begin position="223"/>
        <end position="247"/>
    </location>
</feature>
<evidence type="ECO:0000256" key="2">
    <source>
        <dbReference type="ARBA" id="ARBA00022692"/>
    </source>
</evidence>
<feature type="transmembrane region" description="Helical" evidence="7">
    <location>
        <begin position="187"/>
        <end position="211"/>
    </location>
</feature>
<dbReference type="PROSITE" id="PS50216">
    <property type="entry name" value="DHHC"/>
    <property type="match status" value="1"/>
</dbReference>
<comment type="catalytic activity">
    <reaction evidence="6">
        <text>L-cysteinyl-[protein] + hexadecanoyl-CoA = S-hexadecanoyl-L-cysteinyl-[protein] + CoA</text>
        <dbReference type="Rhea" id="RHEA:36683"/>
        <dbReference type="Rhea" id="RHEA-COMP:10131"/>
        <dbReference type="Rhea" id="RHEA-COMP:11032"/>
        <dbReference type="ChEBI" id="CHEBI:29950"/>
        <dbReference type="ChEBI" id="CHEBI:57287"/>
        <dbReference type="ChEBI" id="CHEBI:57379"/>
        <dbReference type="ChEBI" id="CHEBI:74151"/>
        <dbReference type="EC" id="2.3.1.225"/>
    </reaction>
    <physiologicalReaction direction="left-to-right" evidence="6">
        <dbReference type="Rhea" id="RHEA:36684"/>
    </physiologicalReaction>
</comment>
<reference evidence="11 12" key="1">
    <citation type="journal article" date="2014" name="Nat. Genet.">
        <title>Genome and transcriptome of the porcine whipworm Trichuris suis.</title>
        <authorList>
            <person name="Jex A.R."/>
            <person name="Nejsum P."/>
            <person name="Schwarz E.M."/>
            <person name="Hu L."/>
            <person name="Young N.D."/>
            <person name="Hall R.S."/>
            <person name="Korhonen P.K."/>
            <person name="Liao S."/>
            <person name="Thamsborg S."/>
            <person name="Xia J."/>
            <person name="Xu P."/>
            <person name="Wang S."/>
            <person name="Scheerlinck J.P."/>
            <person name="Hofmann A."/>
            <person name="Sternberg P.W."/>
            <person name="Wang J."/>
            <person name="Gasser R.B."/>
        </authorList>
    </citation>
    <scope>NUCLEOTIDE SEQUENCE [LARGE SCALE GENOMIC DNA]</scope>
    <source>
        <strain evidence="11">DCEP-RM93F</strain>
        <strain evidence="10">DCEP-RM93M</strain>
    </source>
</reference>
<sequence length="550" mass="60358">MGPQCRWMVAMAQMRRIYTELSLNNDYIPIINSGFERNRCLRMVSFRPTRYLPAIVAWLMLLVTTGIFYYMVSPTVVQLFSWTGVAVVVVEMFICTATVANFIMATIVDPGVIPPATEAEEEDDFRSPLYKTIEINGISFRMKWCVTCHIYRPPRCSHCSICDHCIENFDHHCPWVNNCIGRRNYRYFFFFLLTLSAHIVMVFFLCLLCALNARDSLLTKENIATMVVMVVCGLMFFPVVGLTGFHITLVSRGRTTNEQVTGKFRNGVNPFTNGWCSNVSQVLCASSYPAFSLRPSRKGAIIHAEVREKLLNGFSSPSKAAPSAALSSGQHYVIVERQPTKGNAGATYTKMVKDHESSLGGTECMPSVCSPEMAELTGASDMDTVSTNDLKDLNAKNASTCNLFDKSAALESGVEEAGIAYECPPSSPGSEAYRSLLKEAISGARKAISFEEDDADAQVSFVRKKLTDGLRSTSEQDASSSLRALLQGDATGSIGVGAKVRGKPFSFTEAIQLHESLSGAAARRSDSSEVQDDKTPKDKSSSAKPSEISV</sequence>
<evidence type="ECO:0000259" key="9">
    <source>
        <dbReference type="Pfam" id="PF01529"/>
    </source>
</evidence>
<dbReference type="GO" id="GO:0016020">
    <property type="term" value="C:membrane"/>
    <property type="evidence" value="ECO:0007669"/>
    <property type="project" value="UniProtKB-SubCell"/>
</dbReference>
<dbReference type="Proteomes" id="UP000030764">
    <property type="component" value="Unassembled WGS sequence"/>
</dbReference>
<feature type="domain" description="Palmitoyltransferase DHHC" evidence="9">
    <location>
        <begin position="141"/>
        <end position="261"/>
    </location>
</feature>
<comment type="similarity">
    <text evidence="5">Belongs to the DHHC palmitoyltransferase family. ERF2/ZDHHC9 subfamily.</text>
</comment>
<organism evidence="11">
    <name type="scientific">Trichuris suis</name>
    <name type="common">pig whipworm</name>
    <dbReference type="NCBI Taxonomy" id="68888"/>
    <lineage>
        <taxon>Eukaryota</taxon>
        <taxon>Metazoa</taxon>
        <taxon>Ecdysozoa</taxon>
        <taxon>Nematoda</taxon>
        <taxon>Enoplea</taxon>
        <taxon>Dorylaimia</taxon>
        <taxon>Trichinellida</taxon>
        <taxon>Trichuridae</taxon>
        <taxon>Trichuris</taxon>
    </lineage>
</organism>
<evidence type="ECO:0000256" key="7">
    <source>
        <dbReference type="RuleBase" id="RU079119"/>
    </source>
</evidence>
<evidence type="ECO:0000256" key="4">
    <source>
        <dbReference type="ARBA" id="ARBA00023136"/>
    </source>
</evidence>
<feature type="region of interest" description="Disordered" evidence="8">
    <location>
        <begin position="516"/>
        <end position="550"/>
    </location>
</feature>
<dbReference type="AlphaFoldDB" id="A0A085NRU1"/>
<feature type="transmembrane region" description="Helical" evidence="7">
    <location>
        <begin position="51"/>
        <end position="72"/>
    </location>
</feature>
<keyword evidence="7" id="KW-0012">Acyltransferase</keyword>
<comment type="domain">
    <text evidence="7">The DHHC domain is required for palmitoyltransferase activity.</text>
</comment>
<name>A0A085NRU1_9BILA</name>
<dbReference type="Proteomes" id="UP000030758">
    <property type="component" value="Unassembled WGS sequence"/>
</dbReference>
<evidence type="ECO:0000256" key="6">
    <source>
        <dbReference type="ARBA" id="ARBA00047790"/>
    </source>
</evidence>